<proteinExistence type="predicted"/>
<dbReference type="Gene3D" id="3.40.50.12480">
    <property type="match status" value="1"/>
</dbReference>
<dbReference type="Pfam" id="PF18998">
    <property type="entry name" value="Flg_new_2"/>
    <property type="match status" value="1"/>
</dbReference>
<dbReference type="RefSeq" id="WP_057319453.1">
    <property type="nucleotide sequence ID" value="NZ_CYXP01000005.1"/>
</dbReference>
<reference evidence="2 3" key="1">
    <citation type="submission" date="2015-09" db="EMBL/GenBank/DDBJ databases">
        <authorList>
            <consortium name="Pathogen Informatics"/>
        </authorList>
    </citation>
    <scope>NUCLEOTIDE SEQUENCE [LARGE SCALE GENOMIC DNA]</scope>
    <source>
        <strain evidence="2 3">2789STDY5608872</strain>
    </source>
</reference>
<feature type="domain" description="Bacterial repeat" evidence="1">
    <location>
        <begin position="519"/>
        <end position="599"/>
    </location>
</feature>
<dbReference type="InterPro" id="IPR044060">
    <property type="entry name" value="Bacterial_rp_domain"/>
</dbReference>
<evidence type="ECO:0000259" key="1">
    <source>
        <dbReference type="Pfam" id="PF18998"/>
    </source>
</evidence>
<dbReference type="InterPro" id="IPR053139">
    <property type="entry name" value="Surface_bspA-like"/>
</dbReference>
<accession>A0A173UYF6</accession>
<dbReference type="InterPro" id="IPR026906">
    <property type="entry name" value="LRR_5"/>
</dbReference>
<name>A0A173UYF6_PARDI</name>
<dbReference type="PANTHER" id="PTHR45661">
    <property type="entry name" value="SURFACE ANTIGEN"/>
    <property type="match status" value="1"/>
</dbReference>
<dbReference type="Pfam" id="PF13306">
    <property type="entry name" value="LRR_5"/>
    <property type="match status" value="3"/>
</dbReference>
<dbReference type="SUPFAM" id="SSF52058">
    <property type="entry name" value="L domain-like"/>
    <property type="match status" value="2"/>
</dbReference>
<dbReference type="InterPro" id="IPR032675">
    <property type="entry name" value="LRR_dom_sf"/>
</dbReference>
<evidence type="ECO:0000313" key="2">
    <source>
        <dbReference type="EMBL" id="CUN20111.1"/>
    </source>
</evidence>
<dbReference type="PANTHER" id="PTHR45661:SF3">
    <property type="entry name" value="IG-LIKE DOMAIN-CONTAINING PROTEIN"/>
    <property type="match status" value="1"/>
</dbReference>
<dbReference type="EMBL" id="CYXP01000005">
    <property type="protein sequence ID" value="CUN20111.1"/>
    <property type="molecule type" value="Genomic_DNA"/>
</dbReference>
<protein>
    <recommendedName>
        <fullName evidence="1">Bacterial repeat domain-containing protein</fullName>
    </recommendedName>
</protein>
<dbReference type="Proteomes" id="UP000095591">
    <property type="component" value="Unassembled WGS sequence"/>
</dbReference>
<dbReference type="Gene3D" id="3.80.10.10">
    <property type="entry name" value="Ribonuclease Inhibitor"/>
    <property type="match status" value="4"/>
</dbReference>
<organism evidence="2 3">
    <name type="scientific">Parabacteroides distasonis</name>
    <dbReference type="NCBI Taxonomy" id="823"/>
    <lineage>
        <taxon>Bacteria</taxon>
        <taxon>Pseudomonadati</taxon>
        <taxon>Bacteroidota</taxon>
        <taxon>Bacteroidia</taxon>
        <taxon>Bacteroidales</taxon>
        <taxon>Tannerellaceae</taxon>
        <taxon>Parabacteroides</taxon>
    </lineage>
</organism>
<gene>
    <name evidence="2" type="ORF">ERS852429_02466</name>
</gene>
<evidence type="ECO:0000313" key="3">
    <source>
        <dbReference type="Proteomes" id="UP000095591"/>
    </source>
</evidence>
<sequence length="1472" mass="166280">MRLLLLLLLSFTICDIKVYSQSEINVHVDIPGTLHEKLPERDNCYIAALKISGSLNEEDLKVVSDWGSDNKKKFDLDLSEARINTIAYQTFAGSYLRKIILPNTITEIEREAFFKCSYLEYVDFSLCSNLTKIGIKAFAGCSNLILVDLSQCVALKDLQGSEQFNGCSSLRSFILPPNIEIMATYWFDLFCDNITFLEIPSSVKKMIIEKDGIKNATFKMHSKPELDIWSYPPHGPVFRVPQGTKSLWNNSGIIVNEYSSKHYNFKLYYNDEGGVVRIGNRIYESGENIEIEDWSLFYFYVEPKLGYHVKSTKNIHRTGYKIYSFSNLNFDQEASLEFEKDAPVYLSVNYSEGGNVSINNKLINSGVSLQVDAFRDIKVDIIPSDGFFLEKVYVKNANITVNDVKNNALIIPALLSSDKELNIQFRENVYTINCSYEDSQGIVKINDNIVKNGSAINVIASTNVQLSIVPNQGYHLKKVTVGGVDKTSEVRNNQLTITSISKNQEISILFEKDAPVSYIVKVSYNEGGTVKVNNNKVDNGTSTTVTASTNVQLSIVPNSGYHLKSVTVGGVDKMSEVRNNQLTITSISKNQEISILFEKDASINYTVKVSYNEGGKIKVNNNFVDNGTITTVTVPADVQLSVVPDKGYHLKQIVVGGVDKSNEVKENQLFFYSISENLEVSVAFEKDVPTSYTLSINRSGSGGYVKVNGQNVGDETISIPASGVILTFVPDETHPEYKYRVHRVTLNGKDITDQIKDNSYTILSPSENLSLYVDFKEIPIYRFTIEQKNGEGGLVKIGDEVLNSFSYSSYIYEGEFLIIQFLENKYFELDKVFLEDDDISDQVENGFLKMKLTSYYNSHITINYKPKKYTLSLTDIQHIEQISKGWESLPLQKNIQIDAGSGLPLWIRANEFYAIVKVLLDGEIVYQVADLKLADNYAQIEHIDMNKDKELTIILKLKEVRALEVDVKEPGTLSSYLSEENIKLATDLYVQGNIDQRDFVIMNQMESLSDLKIRADINKYMDYPANEIPKKAFYNNKTIHSITIPASLESIGTQAFYGSVLNEFTSFDTYMRLKSIGEEAFKDCKYLTDMYYCADIKVIEKGTFENCLNLKQMSSQNVIEIKESAFRNCKNLTFYLDGSLEKIGDYAFENVHEVKDNGYYFENPQLSYIGKNALKGCQNESFNFKTYMNLNELPSFEGCSKLTSITLPKNVKQIPVGIFTGCTSLAYVYMSENIEYIAENAFSDCNSLYYLYIPVSKTPEVFNNSFSDLNYQLTKLAVPADYLPFYKNHPVWGKFSVIEPIGQASTYPVEIILSEGGSLKFRINKDDYWQDVNSSYYGTFDSASRIEFFVSPSEGYSIESVYLNGENITESLNDNNGFVIPYLLENTSISVKFKKNDVTSIDSVNADRCIYSIGSNQLILQGFKVGSLIHVYETSGRLIFRSEVQNNEEKIELPNKGIYFIRIGSENIKIAL</sequence>